<dbReference type="EMBL" id="VSSQ01095878">
    <property type="protein sequence ID" value="MPN39821.1"/>
    <property type="molecule type" value="Genomic_DNA"/>
</dbReference>
<reference evidence="1" key="1">
    <citation type="submission" date="2019-08" db="EMBL/GenBank/DDBJ databases">
        <authorList>
            <person name="Kucharzyk K."/>
            <person name="Murdoch R.W."/>
            <person name="Higgins S."/>
            <person name="Loffler F."/>
        </authorList>
    </citation>
    <scope>NUCLEOTIDE SEQUENCE</scope>
</reference>
<evidence type="ECO:0000313" key="1">
    <source>
        <dbReference type="EMBL" id="MPN39821.1"/>
    </source>
</evidence>
<protein>
    <submittedName>
        <fullName evidence="1">Uncharacterized protein</fullName>
    </submittedName>
</protein>
<sequence>MVYQLKLLLELRFHAREQLRNQLVEVGLGLNEILALVRQLIMALPAVFIILYCAHVHVAQLAYHGAQFVNARIGRRNLYGLSVFKRRFVGERIIVGDSLLHRIELNFVAANV</sequence>
<organism evidence="1">
    <name type="scientific">bioreactor metagenome</name>
    <dbReference type="NCBI Taxonomy" id="1076179"/>
    <lineage>
        <taxon>unclassified sequences</taxon>
        <taxon>metagenomes</taxon>
        <taxon>ecological metagenomes</taxon>
    </lineage>
</organism>
<accession>A0A645HLD5</accession>
<dbReference type="AlphaFoldDB" id="A0A645HLD5"/>
<gene>
    <name evidence="1" type="ORF">SDC9_187355</name>
</gene>
<comment type="caution">
    <text evidence="1">The sequence shown here is derived from an EMBL/GenBank/DDBJ whole genome shotgun (WGS) entry which is preliminary data.</text>
</comment>
<proteinExistence type="predicted"/>
<name>A0A645HLD5_9ZZZZ</name>